<dbReference type="Pfam" id="PF01568">
    <property type="entry name" value="Molydop_binding"/>
    <property type="match status" value="1"/>
</dbReference>
<dbReference type="GO" id="GO:0051536">
    <property type="term" value="F:iron-sulfur cluster binding"/>
    <property type="evidence" value="ECO:0007669"/>
    <property type="project" value="UniProtKB-KW"/>
</dbReference>
<dbReference type="SMART" id="SM00926">
    <property type="entry name" value="Molybdop_Fe4S4"/>
    <property type="match status" value="1"/>
</dbReference>
<keyword evidence="4" id="KW-0411">Iron-sulfur</keyword>
<keyword evidence="3" id="KW-0408">Iron</keyword>
<name>A0AAE3KVV7_9BACT</name>
<proteinExistence type="inferred from homology"/>
<dbReference type="InterPro" id="IPR050612">
    <property type="entry name" value="Prok_Mopterin_Oxidored"/>
</dbReference>
<evidence type="ECO:0000256" key="3">
    <source>
        <dbReference type="ARBA" id="ARBA00023004"/>
    </source>
</evidence>
<dbReference type="PANTHER" id="PTHR43742">
    <property type="entry name" value="TRIMETHYLAMINE-N-OXIDE REDUCTASE"/>
    <property type="match status" value="1"/>
</dbReference>
<evidence type="ECO:0000313" key="7">
    <source>
        <dbReference type="Proteomes" id="UP001204144"/>
    </source>
</evidence>
<dbReference type="Gene3D" id="2.20.25.90">
    <property type="entry name" value="ADC-like domains"/>
    <property type="match status" value="1"/>
</dbReference>
<dbReference type="Pfam" id="PF04879">
    <property type="entry name" value="Molybdop_Fe4S4"/>
    <property type="match status" value="1"/>
</dbReference>
<dbReference type="GO" id="GO:0016491">
    <property type="term" value="F:oxidoreductase activity"/>
    <property type="evidence" value="ECO:0007669"/>
    <property type="project" value="InterPro"/>
</dbReference>
<protein>
    <submittedName>
        <fullName evidence="6">Molybdopterin oxidoreductase family protein</fullName>
    </submittedName>
</protein>
<comment type="caution">
    <text evidence="6">The sequence shown here is derived from an EMBL/GenBank/DDBJ whole genome shotgun (WGS) entry which is preliminary data.</text>
</comment>
<dbReference type="Gene3D" id="3.40.50.740">
    <property type="match status" value="1"/>
</dbReference>
<organism evidence="6 7">
    <name type="scientific">Lacihabitans soyangensis</name>
    <dbReference type="NCBI Taxonomy" id="869394"/>
    <lineage>
        <taxon>Bacteria</taxon>
        <taxon>Pseudomonadati</taxon>
        <taxon>Bacteroidota</taxon>
        <taxon>Cytophagia</taxon>
        <taxon>Cytophagales</taxon>
        <taxon>Leadbetterellaceae</taxon>
        <taxon>Lacihabitans</taxon>
    </lineage>
</organism>
<dbReference type="RefSeq" id="WP_255035557.1">
    <property type="nucleotide sequence ID" value="NZ_RJUF01000003.1"/>
</dbReference>
<keyword evidence="2" id="KW-0479">Metal-binding</keyword>
<dbReference type="AlphaFoldDB" id="A0AAE3KVV7"/>
<evidence type="ECO:0000313" key="6">
    <source>
        <dbReference type="EMBL" id="MCP9761815.1"/>
    </source>
</evidence>
<dbReference type="GO" id="GO:0046872">
    <property type="term" value="F:metal ion binding"/>
    <property type="evidence" value="ECO:0007669"/>
    <property type="project" value="UniProtKB-KW"/>
</dbReference>
<dbReference type="GO" id="GO:0043546">
    <property type="term" value="F:molybdopterin cofactor binding"/>
    <property type="evidence" value="ECO:0007669"/>
    <property type="project" value="InterPro"/>
</dbReference>
<feature type="domain" description="4Fe-4S Mo/W bis-MGD-type" evidence="5">
    <location>
        <begin position="1"/>
        <end position="57"/>
    </location>
</feature>
<dbReference type="InterPro" id="IPR006656">
    <property type="entry name" value="Mopterin_OxRdtase"/>
</dbReference>
<dbReference type="InterPro" id="IPR009010">
    <property type="entry name" value="Asp_de-COase-like_dom_sf"/>
</dbReference>
<dbReference type="PROSITE" id="PS51669">
    <property type="entry name" value="4FE4S_MOW_BIS_MGD"/>
    <property type="match status" value="1"/>
</dbReference>
<gene>
    <name evidence="6" type="ORF">EGI31_02530</name>
</gene>
<comment type="similarity">
    <text evidence="1">Belongs to the prokaryotic molybdopterin-containing oxidoreductase family.</text>
</comment>
<dbReference type="Proteomes" id="UP001204144">
    <property type="component" value="Unassembled WGS sequence"/>
</dbReference>
<dbReference type="SUPFAM" id="SSF53706">
    <property type="entry name" value="Formate dehydrogenase/DMSO reductase, domains 1-3"/>
    <property type="match status" value="1"/>
</dbReference>
<dbReference type="InterPro" id="IPR006657">
    <property type="entry name" value="MoPterin_dinucl-bd_dom"/>
</dbReference>
<dbReference type="Gene3D" id="3.40.228.10">
    <property type="entry name" value="Dimethylsulfoxide Reductase, domain 2"/>
    <property type="match status" value="1"/>
</dbReference>
<evidence type="ECO:0000256" key="4">
    <source>
        <dbReference type="ARBA" id="ARBA00023014"/>
    </source>
</evidence>
<reference evidence="6 7" key="1">
    <citation type="submission" date="2018-11" db="EMBL/GenBank/DDBJ databases">
        <title>Novel bacteria species description.</title>
        <authorList>
            <person name="Han J.-H."/>
        </authorList>
    </citation>
    <scope>NUCLEOTIDE SEQUENCE [LARGE SCALE GENOMIC DNA]</scope>
    <source>
        <strain evidence="6 7">KCTC23259</strain>
    </source>
</reference>
<accession>A0AAE3KVV7</accession>
<evidence type="ECO:0000256" key="1">
    <source>
        <dbReference type="ARBA" id="ARBA00010312"/>
    </source>
</evidence>
<evidence type="ECO:0000259" key="5">
    <source>
        <dbReference type="PROSITE" id="PS51669"/>
    </source>
</evidence>
<keyword evidence="7" id="KW-1185">Reference proteome</keyword>
<dbReference type="Pfam" id="PF00384">
    <property type="entry name" value="Molybdopterin"/>
    <property type="match status" value="1"/>
</dbReference>
<dbReference type="InterPro" id="IPR006963">
    <property type="entry name" value="Mopterin_OxRdtase_4Fe-4S_dom"/>
</dbReference>
<evidence type="ECO:0000256" key="2">
    <source>
        <dbReference type="ARBA" id="ARBA00022723"/>
    </source>
</evidence>
<sequence length="692" mass="77488">METHFRTCNLCEAMCGLKITHQNSEILKIEGDFEDNFSRGHICPKANGLKDIYLDKDRLKFPIKKTENGWQQISWDEAYSLVVSKTKEIQEKYGRDAIGVYQGNPTIHNLGTTMFAPDFFRLLKTKNMFSATSTDQLPHHFASWLMYGHPMLLPVPDIDHTDYMLIIGGNPLASNGSMMSVPDVAHRLEAIKNRGGKYVVVDPRKTETAKHASEHFFIKPNTDAFFLIALAKEILAIKNLELDESKFTGLDQLKQEINNFNLNDIEQITGISGETIRTIANDFCSSPTAVCYGRVGVSTQAFGGVCLWLINVINIISDNFDKKGGAMFTLPAIDFIGNAKPKDRFSRWKSRVSGYPEFIGELPVAALAEEMLTEGDGQIKMLFTNCGNPVLSTSNGVQLEKALETLELMVSFDIYLNETTCHADLILPPATGLENPHYDLTFHVLAIRNTAKYSPPLFEKAEGAKYDWEIFQELRNLFLGENQTIVPPEVKLDLGLKFGPYQLSMDVLKQNPHGIDLGALKPIAENRIQQKINLCPDILAKDLSRLQEAKHELFATDSKQFWLVGRRHLRDNNSWMHNSAKLMKGKNRCTLLINPADSDFLGLKDHETVVVTSRVGQVEIPIEITDDIMPGVVSMPHGYGHHRKGIKLDVAKQYAGVSINDLSDEKVIDQLTGNSAFSAVRVSVFSLLDLKK</sequence>
<dbReference type="Gene3D" id="2.40.40.20">
    <property type="match status" value="1"/>
</dbReference>
<dbReference type="EMBL" id="RJUF01000003">
    <property type="protein sequence ID" value="MCP9761815.1"/>
    <property type="molecule type" value="Genomic_DNA"/>
</dbReference>
<dbReference type="PANTHER" id="PTHR43742:SF2">
    <property type="entry name" value="ASSIMILATORY NITRATE REDUCTASE CATALYTIC SUBUNIT"/>
    <property type="match status" value="1"/>
</dbReference>
<dbReference type="SUPFAM" id="SSF50692">
    <property type="entry name" value="ADC-like"/>
    <property type="match status" value="1"/>
</dbReference>